<evidence type="ECO:0000256" key="6">
    <source>
        <dbReference type="ARBA" id="ARBA00022618"/>
    </source>
</evidence>
<accession>D1CCJ6</accession>
<dbReference type="GO" id="GO:0051301">
    <property type="term" value="P:cell division"/>
    <property type="evidence" value="ECO:0007669"/>
    <property type="project" value="UniProtKB-KW"/>
</dbReference>
<dbReference type="InterPro" id="IPR005758">
    <property type="entry name" value="UDP-N-AcMur_Ala_ligase_MurC"/>
</dbReference>
<keyword evidence="6 14" id="KW-0132">Cell division</keyword>
<dbReference type="PANTHER" id="PTHR43445:SF3">
    <property type="entry name" value="UDP-N-ACETYLMURAMATE--L-ALANINE LIGASE"/>
    <property type="match status" value="1"/>
</dbReference>
<evidence type="ECO:0000256" key="8">
    <source>
        <dbReference type="ARBA" id="ARBA00022840"/>
    </source>
</evidence>
<comment type="catalytic activity">
    <reaction evidence="13 14">
        <text>UDP-N-acetyl-alpha-D-muramate + L-alanine + ATP = UDP-N-acetyl-alpha-D-muramoyl-L-alanine + ADP + phosphate + H(+)</text>
        <dbReference type="Rhea" id="RHEA:23372"/>
        <dbReference type="ChEBI" id="CHEBI:15378"/>
        <dbReference type="ChEBI" id="CHEBI:30616"/>
        <dbReference type="ChEBI" id="CHEBI:43474"/>
        <dbReference type="ChEBI" id="CHEBI:57972"/>
        <dbReference type="ChEBI" id="CHEBI:70757"/>
        <dbReference type="ChEBI" id="CHEBI:83898"/>
        <dbReference type="ChEBI" id="CHEBI:456216"/>
        <dbReference type="EC" id="6.3.2.8"/>
    </reaction>
</comment>
<dbReference type="Pfam" id="PF02875">
    <property type="entry name" value="Mur_ligase_C"/>
    <property type="match status" value="1"/>
</dbReference>
<dbReference type="NCBIfam" id="TIGR01082">
    <property type="entry name" value="murC"/>
    <property type="match status" value="1"/>
</dbReference>
<comment type="pathway">
    <text evidence="2 14">Cell wall biogenesis; peptidoglycan biosynthesis.</text>
</comment>
<evidence type="ECO:0000256" key="12">
    <source>
        <dbReference type="ARBA" id="ARBA00023316"/>
    </source>
</evidence>
<dbReference type="KEGG" id="ttr:Tter_1605"/>
<evidence type="ECO:0000256" key="9">
    <source>
        <dbReference type="ARBA" id="ARBA00022960"/>
    </source>
</evidence>
<evidence type="ECO:0000256" key="5">
    <source>
        <dbReference type="ARBA" id="ARBA00022598"/>
    </source>
</evidence>
<evidence type="ECO:0000256" key="2">
    <source>
        <dbReference type="ARBA" id="ARBA00004752"/>
    </source>
</evidence>
<evidence type="ECO:0000256" key="7">
    <source>
        <dbReference type="ARBA" id="ARBA00022741"/>
    </source>
</evidence>
<evidence type="ECO:0000313" key="19">
    <source>
        <dbReference type="Proteomes" id="UP000000323"/>
    </source>
</evidence>
<dbReference type="GO" id="GO:0009252">
    <property type="term" value="P:peptidoglycan biosynthetic process"/>
    <property type="evidence" value="ECO:0007669"/>
    <property type="project" value="UniProtKB-UniRule"/>
</dbReference>
<dbReference type="Pfam" id="PF01225">
    <property type="entry name" value="Mur_ligase"/>
    <property type="match status" value="1"/>
</dbReference>
<evidence type="ECO:0000259" key="16">
    <source>
        <dbReference type="Pfam" id="PF02875"/>
    </source>
</evidence>
<dbReference type="Proteomes" id="UP000000323">
    <property type="component" value="Chromosome 1"/>
</dbReference>
<feature type="domain" description="Mur ligase C-terminal" evidence="16">
    <location>
        <begin position="309"/>
        <end position="436"/>
    </location>
</feature>
<dbReference type="GO" id="GO:0071555">
    <property type="term" value="P:cell wall organization"/>
    <property type="evidence" value="ECO:0007669"/>
    <property type="project" value="UniProtKB-KW"/>
</dbReference>
<dbReference type="InterPro" id="IPR013221">
    <property type="entry name" value="Mur_ligase_cen"/>
</dbReference>
<dbReference type="HAMAP" id="MF_00046">
    <property type="entry name" value="MurC"/>
    <property type="match status" value="1"/>
</dbReference>
<dbReference type="GO" id="GO:0005524">
    <property type="term" value="F:ATP binding"/>
    <property type="evidence" value="ECO:0007669"/>
    <property type="project" value="UniProtKB-UniRule"/>
</dbReference>
<keyword evidence="4 14" id="KW-0963">Cytoplasm</keyword>
<dbReference type="InterPro" id="IPR036615">
    <property type="entry name" value="Mur_ligase_C_dom_sf"/>
</dbReference>
<evidence type="ECO:0000256" key="13">
    <source>
        <dbReference type="ARBA" id="ARBA00047833"/>
    </source>
</evidence>
<feature type="domain" description="Mur ligase N-terminal catalytic" evidence="15">
    <location>
        <begin position="2"/>
        <end position="99"/>
    </location>
</feature>
<evidence type="ECO:0000256" key="4">
    <source>
        <dbReference type="ARBA" id="ARBA00022490"/>
    </source>
</evidence>
<comment type="subcellular location">
    <subcellularLocation>
        <location evidence="1 14">Cytoplasm</location>
    </subcellularLocation>
</comment>
<dbReference type="eggNOG" id="COG0773">
    <property type="taxonomic scope" value="Bacteria"/>
</dbReference>
<feature type="domain" description="Mur ligase central" evidence="17">
    <location>
        <begin position="104"/>
        <end position="286"/>
    </location>
</feature>
<dbReference type="RefSeq" id="WP_012875545.1">
    <property type="nucleotide sequence ID" value="NC_013525.1"/>
</dbReference>
<dbReference type="GO" id="GO:0005737">
    <property type="term" value="C:cytoplasm"/>
    <property type="evidence" value="ECO:0007669"/>
    <property type="project" value="UniProtKB-SubCell"/>
</dbReference>
<dbReference type="InterPro" id="IPR050061">
    <property type="entry name" value="MurCDEF_pg_biosynth"/>
</dbReference>
<evidence type="ECO:0000259" key="15">
    <source>
        <dbReference type="Pfam" id="PF01225"/>
    </source>
</evidence>
<dbReference type="HOGENOM" id="CLU_028104_2_2_0"/>
<dbReference type="Pfam" id="PF08245">
    <property type="entry name" value="Mur_ligase_M"/>
    <property type="match status" value="1"/>
</dbReference>
<evidence type="ECO:0000256" key="3">
    <source>
        <dbReference type="ARBA" id="ARBA00012211"/>
    </source>
</evidence>
<dbReference type="InterPro" id="IPR036565">
    <property type="entry name" value="Mur-like_cat_sf"/>
</dbReference>
<feature type="binding site" evidence="14">
    <location>
        <begin position="106"/>
        <end position="112"/>
    </location>
    <ligand>
        <name>ATP</name>
        <dbReference type="ChEBI" id="CHEBI:30616"/>
    </ligand>
</feature>
<name>D1CCJ6_THET1</name>
<dbReference type="EC" id="6.3.2.8" evidence="3 14"/>
<evidence type="ECO:0000256" key="14">
    <source>
        <dbReference type="HAMAP-Rule" id="MF_00046"/>
    </source>
</evidence>
<dbReference type="GO" id="GO:0008360">
    <property type="term" value="P:regulation of cell shape"/>
    <property type="evidence" value="ECO:0007669"/>
    <property type="project" value="UniProtKB-KW"/>
</dbReference>
<keyword evidence="8 14" id="KW-0067">ATP-binding</keyword>
<dbReference type="Gene3D" id="3.40.1190.10">
    <property type="entry name" value="Mur-like, catalytic domain"/>
    <property type="match status" value="1"/>
</dbReference>
<dbReference type="GO" id="GO:0008763">
    <property type="term" value="F:UDP-N-acetylmuramate-L-alanine ligase activity"/>
    <property type="evidence" value="ECO:0007669"/>
    <property type="project" value="UniProtKB-UniRule"/>
</dbReference>
<evidence type="ECO:0000259" key="17">
    <source>
        <dbReference type="Pfam" id="PF08245"/>
    </source>
</evidence>
<keyword evidence="11 14" id="KW-0131">Cell cycle</keyword>
<keyword evidence="19" id="KW-1185">Reference proteome</keyword>
<dbReference type="Gene3D" id="3.90.190.20">
    <property type="entry name" value="Mur ligase, C-terminal domain"/>
    <property type="match status" value="1"/>
</dbReference>
<dbReference type="InterPro" id="IPR000713">
    <property type="entry name" value="Mur_ligase_N"/>
</dbReference>
<keyword evidence="7 14" id="KW-0547">Nucleotide-binding</keyword>
<keyword evidence="5 14" id="KW-0436">Ligase</keyword>
<dbReference type="AlphaFoldDB" id="D1CCJ6"/>
<dbReference type="SUPFAM" id="SSF53244">
    <property type="entry name" value="MurD-like peptide ligases, peptide-binding domain"/>
    <property type="match status" value="1"/>
</dbReference>
<dbReference type="Gene3D" id="3.40.50.720">
    <property type="entry name" value="NAD(P)-binding Rossmann-like Domain"/>
    <property type="match status" value="1"/>
</dbReference>
<comment type="similarity">
    <text evidence="14">Belongs to the MurCDEF family.</text>
</comment>
<dbReference type="InterPro" id="IPR004101">
    <property type="entry name" value="Mur_ligase_C"/>
</dbReference>
<evidence type="ECO:0000256" key="10">
    <source>
        <dbReference type="ARBA" id="ARBA00022984"/>
    </source>
</evidence>
<evidence type="ECO:0000313" key="18">
    <source>
        <dbReference type="EMBL" id="ACZ42511.1"/>
    </source>
</evidence>
<gene>
    <name evidence="14" type="primary">murC</name>
    <name evidence="18" type="ordered locus">Tter_1605</name>
</gene>
<organism evidence="18 19">
    <name type="scientific">Thermobaculum terrenum (strain ATCC BAA-798 / CCMEE 7001 / YNP1)</name>
    <dbReference type="NCBI Taxonomy" id="525904"/>
    <lineage>
        <taxon>Bacteria</taxon>
        <taxon>Bacillati</taxon>
        <taxon>Chloroflexota</taxon>
        <taxon>Chloroflexia</taxon>
        <taxon>Candidatus Thermobaculales</taxon>
        <taxon>Candidatus Thermobaculaceae</taxon>
        <taxon>Thermobaculum</taxon>
    </lineage>
</organism>
<keyword evidence="12 14" id="KW-0961">Cell wall biogenesis/degradation</keyword>
<comment type="function">
    <text evidence="14">Cell wall formation.</text>
</comment>
<dbReference type="EMBL" id="CP001825">
    <property type="protein sequence ID" value="ACZ42511.1"/>
    <property type="molecule type" value="Genomic_DNA"/>
</dbReference>
<reference evidence="19" key="1">
    <citation type="journal article" date="2010" name="Stand. Genomic Sci.">
        <title>Complete genome sequence of 'Thermobaculum terrenum' type strain (YNP1).</title>
        <authorList>
            <person name="Kiss H."/>
            <person name="Cleland D."/>
            <person name="Lapidus A."/>
            <person name="Lucas S."/>
            <person name="Glavina Del Rio T."/>
            <person name="Nolan M."/>
            <person name="Tice H."/>
            <person name="Han C."/>
            <person name="Goodwin L."/>
            <person name="Pitluck S."/>
            <person name="Liolios K."/>
            <person name="Ivanova N."/>
            <person name="Mavromatis K."/>
            <person name="Ovchinnikova G."/>
            <person name="Pati A."/>
            <person name="Chen A."/>
            <person name="Palaniappan K."/>
            <person name="Land M."/>
            <person name="Hauser L."/>
            <person name="Chang Y."/>
            <person name="Jeffries C."/>
            <person name="Lu M."/>
            <person name="Brettin T."/>
            <person name="Detter J."/>
            <person name="Goker M."/>
            <person name="Tindall B."/>
            <person name="Beck B."/>
            <person name="McDermott T."/>
            <person name="Woyke T."/>
            <person name="Bristow J."/>
            <person name="Eisen J."/>
            <person name="Markowitz V."/>
            <person name="Hugenholtz P."/>
            <person name="Kyrpides N."/>
            <person name="Klenk H."/>
            <person name="Cheng J."/>
        </authorList>
    </citation>
    <scope>NUCLEOTIDE SEQUENCE [LARGE SCALE GENOMIC DNA]</scope>
    <source>
        <strain evidence="19">ATCC BAA-798 / YNP1</strain>
    </source>
</reference>
<keyword evidence="9 14" id="KW-0133">Cell shape</keyword>
<dbReference type="SUPFAM" id="SSF53623">
    <property type="entry name" value="MurD-like peptide ligases, catalytic domain"/>
    <property type="match status" value="1"/>
</dbReference>
<dbReference type="PANTHER" id="PTHR43445">
    <property type="entry name" value="UDP-N-ACETYLMURAMATE--L-ALANINE LIGASE-RELATED"/>
    <property type="match status" value="1"/>
</dbReference>
<evidence type="ECO:0000256" key="1">
    <source>
        <dbReference type="ARBA" id="ARBA00004496"/>
    </source>
</evidence>
<dbReference type="STRING" id="525904.Tter_1605"/>
<dbReference type="UniPathway" id="UPA00219"/>
<proteinExistence type="inferred from homology"/>
<keyword evidence="10 14" id="KW-0573">Peptidoglycan synthesis</keyword>
<evidence type="ECO:0000256" key="11">
    <source>
        <dbReference type="ARBA" id="ARBA00023306"/>
    </source>
</evidence>
<sequence>MKVHFVGIGGSGMSSLAGILVGAGEVVTGCDRVLNAQTAELERKGVTIWQGHDESHLDGVDCVVVTKPVMNTSEVLSAVEKGLKVVDRAELLGQLMNGKKGIAIAGTHGKTTTTALVAEILIRSGVDPTVLVGGVPVGWEIGGRYGKDEWMVAEADEYARSFLWLHPELAVITNIEHDHPDIFPTECELVDAFSSFLRGMKPDGKVFVCKESRLAMEVVKGIASASRLYYQTYGVEGGCDWSARVTRKVGGVTCFDIIGPDFMLEGLKTSLPGRHNLINIVGAVAVGINASASPEGVKSAIQEFRGVKRRFEYKGESKGVIVLDDYAHHPTEIAATISAAREYYPGRQIFVAFQPHTYSRTKTFLAHFAEALKLADKVFLLDVYAAREQPDPDLDLDTLLKMIGNNSERVGNVEEASQIIPRFLVDNSVLITMGAGDVTNLGPKILEEFGEM</sequence>
<protein>
    <recommendedName>
        <fullName evidence="3 14">UDP-N-acetylmuramate--L-alanine ligase</fullName>
        <ecNumber evidence="3 14">6.3.2.8</ecNumber>
    </recommendedName>
    <alternativeName>
        <fullName evidence="14">UDP-N-acetylmuramoyl-L-alanine synthetase</fullName>
    </alternativeName>
</protein>
<dbReference type="SUPFAM" id="SSF51984">
    <property type="entry name" value="MurCD N-terminal domain"/>
    <property type="match status" value="1"/>
</dbReference>